<dbReference type="AlphaFoldDB" id="A0A3S4UDG5"/>
<gene>
    <name evidence="2" type="ORF">NCTC12967_00730</name>
</gene>
<protein>
    <submittedName>
        <fullName evidence="2">Uncharacterized protein</fullName>
    </submittedName>
</protein>
<dbReference type="EMBL" id="LR134406">
    <property type="protein sequence ID" value="VEH69461.1"/>
    <property type="molecule type" value="Genomic_DNA"/>
</dbReference>
<organism evidence="2 3">
    <name type="scientific">Arachnia propionica</name>
    <dbReference type="NCBI Taxonomy" id="1750"/>
    <lineage>
        <taxon>Bacteria</taxon>
        <taxon>Bacillati</taxon>
        <taxon>Actinomycetota</taxon>
        <taxon>Actinomycetes</taxon>
        <taxon>Propionibacteriales</taxon>
        <taxon>Propionibacteriaceae</taxon>
        <taxon>Arachnia</taxon>
    </lineage>
</organism>
<sequence>MGSFVSIPGFSREQCCRLRGFESLEQGDVGSICSAIRDEEVVYMLVIWSILAFLISSLCWIAGDALIVGFRKPDRREHGEFIELMGDDAYAFYTRINEPRLRWGALVANYSIPLMLAGLYAHWVLLRGSAIGVAGVALLGIGFCLSPLAHATFYPLALASERAYIAYNSAGDGEEPDGAVLEHARRLYRFLVAAWFPAIGLTALGWILVCIALGSGTTAFPWWSLFLTPPFQALPWFALTRLPYPGKPLLDGALFNIINLVWAIAFLLLMVSHPVI</sequence>
<dbReference type="Proteomes" id="UP000273044">
    <property type="component" value="Chromosome"/>
</dbReference>
<keyword evidence="1" id="KW-0472">Membrane</keyword>
<name>A0A3S4UDG5_9ACTN</name>
<evidence type="ECO:0000313" key="2">
    <source>
        <dbReference type="EMBL" id="VEH69461.1"/>
    </source>
</evidence>
<dbReference type="RefSeq" id="WP_197720290.1">
    <property type="nucleotide sequence ID" value="NZ_LR134406.1"/>
</dbReference>
<feature type="transmembrane region" description="Helical" evidence="1">
    <location>
        <begin position="103"/>
        <end position="125"/>
    </location>
</feature>
<proteinExistence type="predicted"/>
<dbReference type="Pfam" id="PF20599">
    <property type="entry name" value="DUF6796"/>
    <property type="match status" value="1"/>
</dbReference>
<feature type="transmembrane region" description="Helical" evidence="1">
    <location>
        <begin position="252"/>
        <end position="271"/>
    </location>
</feature>
<evidence type="ECO:0000256" key="1">
    <source>
        <dbReference type="SAM" id="Phobius"/>
    </source>
</evidence>
<feature type="transmembrane region" description="Helical" evidence="1">
    <location>
        <begin position="131"/>
        <end position="154"/>
    </location>
</feature>
<reference evidence="2 3" key="1">
    <citation type="submission" date="2018-12" db="EMBL/GenBank/DDBJ databases">
        <authorList>
            <consortium name="Pathogen Informatics"/>
        </authorList>
    </citation>
    <scope>NUCLEOTIDE SEQUENCE [LARGE SCALE GENOMIC DNA]</scope>
    <source>
        <strain evidence="2 3">NCTC12967</strain>
    </source>
</reference>
<feature type="transmembrane region" description="Helical" evidence="1">
    <location>
        <begin position="190"/>
        <end position="214"/>
    </location>
</feature>
<evidence type="ECO:0000313" key="3">
    <source>
        <dbReference type="Proteomes" id="UP000273044"/>
    </source>
</evidence>
<keyword evidence="3" id="KW-1185">Reference proteome</keyword>
<keyword evidence="1" id="KW-1133">Transmembrane helix</keyword>
<dbReference type="GeneID" id="64406214"/>
<dbReference type="InterPro" id="IPR046475">
    <property type="entry name" value="DUF6796"/>
</dbReference>
<feature type="transmembrane region" description="Helical" evidence="1">
    <location>
        <begin position="45"/>
        <end position="68"/>
    </location>
</feature>
<keyword evidence="1" id="KW-0812">Transmembrane</keyword>
<accession>A0A3S4UDG5</accession>